<dbReference type="CDD" id="cd03250">
    <property type="entry name" value="ABCC_MRP_domain1"/>
    <property type="match status" value="1"/>
</dbReference>
<comment type="subcellular location">
    <subcellularLocation>
        <location evidence="1">Membrane</location>
        <topology evidence="1">Multi-pass membrane protein</topology>
    </subcellularLocation>
</comment>
<evidence type="ECO:0000313" key="13">
    <source>
        <dbReference type="EMBL" id="TFK30740.1"/>
    </source>
</evidence>
<feature type="transmembrane region" description="Helical" evidence="10">
    <location>
        <begin position="1255"/>
        <end position="1275"/>
    </location>
</feature>
<dbReference type="CDD" id="cd18604">
    <property type="entry name" value="ABC_6TM_VMR1_D2_like"/>
    <property type="match status" value="1"/>
</dbReference>
<organism evidence="13 14">
    <name type="scientific">Coprinopsis marcescibilis</name>
    <name type="common">Agaric fungus</name>
    <name type="synonym">Psathyrella marcescibilis</name>
    <dbReference type="NCBI Taxonomy" id="230819"/>
    <lineage>
        <taxon>Eukaryota</taxon>
        <taxon>Fungi</taxon>
        <taxon>Dikarya</taxon>
        <taxon>Basidiomycota</taxon>
        <taxon>Agaricomycotina</taxon>
        <taxon>Agaricomycetes</taxon>
        <taxon>Agaricomycetidae</taxon>
        <taxon>Agaricales</taxon>
        <taxon>Agaricineae</taxon>
        <taxon>Psathyrellaceae</taxon>
        <taxon>Coprinopsis</taxon>
    </lineage>
</organism>
<dbReference type="InterPro" id="IPR017871">
    <property type="entry name" value="ABC_transporter-like_CS"/>
</dbReference>
<accession>A0A5C3LD96</accession>
<feature type="transmembrane region" description="Helical" evidence="10">
    <location>
        <begin position="173"/>
        <end position="192"/>
    </location>
</feature>
<dbReference type="Gene3D" id="1.20.1560.10">
    <property type="entry name" value="ABC transporter type 1, transmembrane domain"/>
    <property type="match status" value="2"/>
</dbReference>
<proteinExistence type="predicted"/>
<protein>
    <submittedName>
        <fullName evidence="13">ATP-binding cassette transporter</fullName>
    </submittedName>
</protein>
<dbReference type="PROSITE" id="PS50893">
    <property type="entry name" value="ABC_TRANSPORTER_2"/>
    <property type="match status" value="2"/>
</dbReference>
<evidence type="ECO:0000313" key="14">
    <source>
        <dbReference type="Proteomes" id="UP000307440"/>
    </source>
</evidence>
<evidence type="ECO:0000256" key="7">
    <source>
        <dbReference type="ARBA" id="ARBA00022989"/>
    </source>
</evidence>
<keyword evidence="8 10" id="KW-0472">Membrane</keyword>
<feature type="transmembrane region" description="Helical" evidence="10">
    <location>
        <begin position="1171"/>
        <end position="1190"/>
    </location>
</feature>
<evidence type="ECO:0000256" key="6">
    <source>
        <dbReference type="ARBA" id="ARBA00022840"/>
    </source>
</evidence>
<dbReference type="OrthoDB" id="6500128at2759"/>
<dbReference type="InterPro" id="IPR036640">
    <property type="entry name" value="ABC1_TM_sf"/>
</dbReference>
<feature type="transmembrane region" description="Helical" evidence="10">
    <location>
        <begin position="237"/>
        <end position="257"/>
    </location>
</feature>
<feature type="transmembrane region" description="Helical" evidence="10">
    <location>
        <begin position="557"/>
        <end position="579"/>
    </location>
</feature>
<evidence type="ECO:0000256" key="2">
    <source>
        <dbReference type="ARBA" id="ARBA00022448"/>
    </source>
</evidence>
<keyword evidence="6 13" id="KW-0067">ATP-binding</keyword>
<dbReference type="SUPFAM" id="SSF52540">
    <property type="entry name" value="P-loop containing nucleoside triphosphate hydrolases"/>
    <property type="match status" value="2"/>
</dbReference>
<dbReference type="Proteomes" id="UP000307440">
    <property type="component" value="Unassembled WGS sequence"/>
</dbReference>
<dbReference type="PROSITE" id="PS50929">
    <property type="entry name" value="ABC_TM1F"/>
    <property type="match status" value="2"/>
</dbReference>
<dbReference type="SMART" id="SM00382">
    <property type="entry name" value="AAA"/>
    <property type="match status" value="2"/>
</dbReference>
<feature type="domain" description="ABC transporter" evidence="11">
    <location>
        <begin position="731"/>
        <end position="972"/>
    </location>
</feature>
<dbReference type="GO" id="GO:0016887">
    <property type="term" value="F:ATP hydrolysis activity"/>
    <property type="evidence" value="ECO:0007669"/>
    <property type="project" value="InterPro"/>
</dbReference>
<evidence type="ECO:0000256" key="4">
    <source>
        <dbReference type="ARBA" id="ARBA00022737"/>
    </source>
</evidence>
<feature type="transmembrane region" description="Helical" evidence="10">
    <location>
        <begin position="40"/>
        <end position="61"/>
    </location>
</feature>
<dbReference type="STRING" id="230819.A0A5C3LD96"/>
<evidence type="ECO:0000259" key="11">
    <source>
        <dbReference type="PROSITE" id="PS50893"/>
    </source>
</evidence>
<feature type="domain" description="ABC transmembrane type-1" evidence="12">
    <location>
        <begin position="1031"/>
        <end position="1310"/>
    </location>
</feature>
<dbReference type="Pfam" id="PF00005">
    <property type="entry name" value="ABC_tran"/>
    <property type="match status" value="2"/>
</dbReference>
<dbReference type="PANTHER" id="PTHR24223">
    <property type="entry name" value="ATP-BINDING CASSETTE SUB-FAMILY C"/>
    <property type="match status" value="1"/>
</dbReference>
<name>A0A5C3LD96_COPMA</name>
<evidence type="ECO:0000256" key="8">
    <source>
        <dbReference type="ARBA" id="ARBA00023136"/>
    </source>
</evidence>
<dbReference type="PROSITE" id="PS00211">
    <property type="entry name" value="ABC_TRANSPORTER_1"/>
    <property type="match status" value="1"/>
</dbReference>
<dbReference type="InterPro" id="IPR003593">
    <property type="entry name" value="AAA+_ATPase"/>
</dbReference>
<dbReference type="EMBL" id="ML210146">
    <property type="protein sequence ID" value="TFK30740.1"/>
    <property type="molecule type" value="Genomic_DNA"/>
</dbReference>
<dbReference type="CDD" id="cd03244">
    <property type="entry name" value="ABCC_MRP_domain2"/>
    <property type="match status" value="1"/>
</dbReference>
<dbReference type="FunFam" id="3.40.50.300:FF:000838">
    <property type="entry name" value="ABC multidrug transporter (Eurofung)"/>
    <property type="match status" value="1"/>
</dbReference>
<evidence type="ECO:0000256" key="3">
    <source>
        <dbReference type="ARBA" id="ARBA00022692"/>
    </source>
</evidence>
<dbReference type="GO" id="GO:0140359">
    <property type="term" value="F:ABC-type transporter activity"/>
    <property type="evidence" value="ECO:0007669"/>
    <property type="project" value="InterPro"/>
</dbReference>
<feature type="region of interest" description="Disordered" evidence="9">
    <location>
        <begin position="480"/>
        <end position="502"/>
    </location>
</feature>
<dbReference type="InterPro" id="IPR003439">
    <property type="entry name" value="ABC_transporter-like_ATP-bd"/>
</dbReference>
<feature type="domain" description="ABC transmembrane type-1" evidence="12">
    <location>
        <begin position="353"/>
        <end position="666"/>
    </location>
</feature>
<evidence type="ECO:0000259" key="12">
    <source>
        <dbReference type="PROSITE" id="PS50929"/>
    </source>
</evidence>
<keyword evidence="3 10" id="KW-0812">Transmembrane</keyword>
<keyword evidence="7 10" id="KW-1133">Transmembrane helix</keyword>
<feature type="domain" description="ABC transporter" evidence="11">
    <location>
        <begin position="1347"/>
        <end position="1584"/>
    </location>
</feature>
<dbReference type="CDD" id="cd18596">
    <property type="entry name" value="ABC_6TM_VMR1_D1_like"/>
    <property type="match status" value="1"/>
</dbReference>
<reference evidence="13 14" key="1">
    <citation type="journal article" date="2019" name="Nat. Ecol. Evol.">
        <title>Megaphylogeny resolves global patterns of mushroom evolution.</title>
        <authorList>
            <person name="Varga T."/>
            <person name="Krizsan K."/>
            <person name="Foldi C."/>
            <person name="Dima B."/>
            <person name="Sanchez-Garcia M."/>
            <person name="Sanchez-Ramirez S."/>
            <person name="Szollosi G.J."/>
            <person name="Szarkandi J.G."/>
            <person name="Papp V."/>
            <person name="Albert L."/>
            <person name="Andreopoulos W."/>
            <person name="Angelini C."/>
            <person name="Antonin V."/>
            <person name="Barry K.W."/>
            <person name="Bougher N.L."/>
            <person name="Buchanan P."/>
            <person name="Buyck B."/>
            <person name="Bense V."/>
            <person name="Catcheside P."/>
            <person name="Chovatia M."/>
            <person name="Cooper J."/>
            <person name="Damon W."/>
            <person name="Desjardin D."/>
            <person name="Finy P."/>
            <person name="Geml J."/>
            <person name="Haridas S."/>
            <person name="Hughes K."/>
            <person name="Justo A."/>
            <person name="Karasinski D."/>
            <person name="Kautmanova I."/>
            <person name="Kiss B."/>
            <person name="Kocsube S."/>
            <person name="Kotiranta H."/>
            <person name="LaButti K.M."/>
            <person name="Lechner B.E."/>
            <person name="Liimatainen K."/>
            <person name="Lipzen A."/>
            <person name="Lukacs Z."/>
            <person name="Mihaltcheva S."/>
            <person name="Morgado L.N."/>
            <person name="Niskanen T."/>
            <person name="Noordeloos M.E."/>
            <person name="Ohm R.A."/>
            <person name="Ortiz-Santana B."/>
            <person name="Ovrebo C."/>
            <person name="Racz N."/>
            <person name="Riley R."/>
            <person name="Savchenko A."/>
            <person name="Shiryaev A."/>
            <person name="Soop K."/>
            <person name="Spirin V."/>
            <person name="Szebenyi C."/>
            <person name="Tomsovsky M."/>
            <person name="Tulloss R.E."/>
            <person name="Uehling J."/>
            <person name="Grigoriev I.V."/>
            <person name="Vagvolgyi C."/>
            <person name="Papp T."/>
            <person name="Martin F.M."/>
            <person name="Miettinen O."/>
            <person name="Hibbett D.S."/>
            <person name="Nagy L.G."/>
        </authorList>
    </citation>
    <scope>NUCLEOTIDE SEQUENCE [LARGE SCALE GENOMIC DNA]</scope>
    <source>
        <strain evidence="13 14">CBS 121175</strain>
    </source>
</reference>
<feature type="transmembrane region" description="Helical" evidence="10">
    <location>
        <begin position="1027"/>
        <end position="1052"/>
    </location>
</feature>
<sequence>MTTISPLHQPSSSPLFLVQLASAFTFQLEADFAASKVSKLWSNTLIIPAYVALLSSALIVVHTTVSSRRVRKLWARLTGAAPPGQSSESYQNERREATLATDLAEHVQEQGGAVIFAFQLLRFLSCAALLALSIASLVVDQEDLANVFIFGKKGKKRKEKERARLTERELLDMILAMTNFYALSLSVAVLSSKTSRAKVVVRHLNVVLLSFLCVYIYRDIYPLMTFYHVPMDKAEGWLLWVKIGLLFFSSCFIPAAIPRRYTPVDPKDPMPVPNAEQTASLFSLVVYSFLDPVISLARTIPTLSSDLLPPLADYDRAKYLRSKAFPHLDAFASGNKRHLFFSLMRVFRTEYMILAAMITVQVIASFASPLGIKNLLYYLENNGDGATIKPWFWIVWLFLGPFVGSIAFQWYIYIATRTLVRTECLITQLVFEHSLRIRVKAEGQDGKGLEPSIPATPDSASIAGTPVYSEDDTLHSQGVTETTLRQGSSDGTSDAGKAKADKEGSSSAKNLIGKINNLVTTDLGNIVDSRDFLYILIYIPLQISLCILFLYKVLGWSSFVGLAVMVLLFPLPGYVAKLVQDVQVIRLKKTDARVETVSEAMNVLRMIKMFGWERKMDERIAEKRENELLFIWKRQILDLINGSLNFVIPVATMVASYATFASIVFSSMTVFDMLRDQLHIVFFSISQTITGKVSLDRVDDFLKNTELLDSFSENKQPSIVPPILAEQSASIGFHDASFTWSSDADGALTPSKRKFVLKIEDDLFFPLGKLSLVVGPTGSGKTSLLMALLGEMHYIPLAPDSWFNLPRAGGIAYAAQESWVQNETIRENILFGSPYDEDRYNKVISQCSLAQDLNLFEAGDQTEVGEKGLTLSGGQKARITLARAIYSPAEILLLDDVLAALDVHTAKWIVEKCFSGDLVQGRTVILVTHNVSLASSVAEYVVSFGSDGRIKSQGSISEVLKIDTQLVKEFGADEELVKKSDNEIDGEAGPAPPKDGKLIIAEEVEEGHVSWSALKMYFSALGGNRPIFFFFIYIFGLILCEAALAIQTWFLGYWASQYTILPSIEVPVFKYLGIYGTFLLVATSAYAASFVLYIFGSIRASRVLHLRLIQSILGTTLRWLDTTPISRVITRCTQDIRAVDGPLSSGLWYLSEMTLAMLIKFGAVVLLTPAFLLPGVLVAILGGWIGQLYIHAQLSVKREMSNAKAPVLGHFGAAISGLTSLRAYGAQQAFIAQSLTRIDRYTKASRTFYNLNRWVCIRVDALGGLFTAALAGYLIYFQGHSASNTGFSLNMAVGFSSMILWWIRVLNDFEVQGNSLERIEQYINIEQEPKPTVNGVPPAYWPADGSLHVENLSARYSADGPQVLRDITFDVKSGERIGIVGRTGSGKSSLTLSILRCIFTEGKVVYAGRDVGELNLDALRSNITIIPQVPELLSGSLRQNLDPFEQFDDAILNDALRSAGLSSLQEGSEEGKITLDTSISSGGGNLSVGQRQIIALARAIVRGSKLLILDEATSAIDHKTDGVIQSSLRNQLGKDVTLLTVAHRLQTIMDADKIMVLDGGNIVEFDKPSELLKNRESKLRALVEESGDKEALLAMAGFSE</sequence>
<feature type="transmembrane region" description="Helical" evidence="10">
    <location>
        <begin position="391"/>
        <end position="413"/>
    </location>
</feature>
<gene>
    <name evidence="13" type="ORF">FA15DRAFT_699171</name>
</gene>
<keyword evidence="4" id="KW-0677">Repeat</keyword>
<keyword evidence="14" id="KW-1185">Reference proteome</keyword>
<dbReference type="InterPro" id="IPR011527">
    <property type="entry name" value="ABC1_TM_dom"/>
</dbReference>
<feature type="transmembrane region" description="Helical" evidence="10">
    <location>
        <begin position="120"/>
        <end position="139"/>
    </location>
</feature>
<dbReference type="InterPro" id="IPR050173">
    <property type="entry name" value="ABC_transporter_C-like"/>
</dbReference>
<feature type="transmembrane region" description="Helical" evidence="10">
    <location>
        <begin position="643"/>
        <end position="665"/>
    </location>
</feature>
<dbReference type="GO" id="GO:0016020">
    <property type="term" value="C:membrane"/>
    <property type="evidence" value="ECO:0007669"/>
    <property type="project" value="UniProtKB-SubCell"/>
</dbReference>
<dbReference type="Gene3D" id="3.40.50.300">
    <property type="entry name" value="P-loop containing nucleotide triphosphate hydrolases"/>
    <property type="match status" value="2"/>
</dbReference>
<evidence type="ECO:0000256" key="1">
    <source>
        <dbReference type="ARBA" id="ARBA00004141"/>
    </source>
</evidence>
<dbReference type="PANTHER" id="PTHR24223:SF356">
    <property type="entry name" value="ATP-BINDING CASSETTE TRANSPORTER ABC4"/>
    <property type="match status" value="1"/>
</dbReference>
<evidence type="ECO:0000256" key="5">
    <source>
        <dbReference type="ARBA" id="ARBA00022741"/>
    </source>
</evidence>
<evidence type="ECO:0000256" key="10">
    <source>
        <dbReference type="SAM" id="Phobius"/>
    </source>
</evidence>
<feature type="transmembrane region" description="Helical" evidence="10">
    <location>
        <begin position="532"/>
        <end position="551"/>
    </location>
</feature>
<feature type="transmembrane region" description="Helical" evidence="10">
    <location>
        <begin position="199"/>
        <end position="217"/>
    </location>
</feature>
<dbReference type="InterPro" id="IPR027417">
    <property type="entry name" value="P-loop_NTPase"/>
</dbReference>
<feature type="transmembrane region" description="Helical" evidence="10">
    <location>
        <begin position="351"/>
        <end position="371"/>
    </location>
</feature>
<dbReference type="SUPFAM" id="SSF90123">
    <property type="entry name" value="ABC transporter transmembrane region"/>
    <property type="match status" value="2"/>
</dbReference>
<feature type="compositionally biased region" description="Polar residues" evidence="9">
    <location>
        <begin position="480"/>
        <end position="492"/>
    </location>
</feature>
<keyword evidence="5" id="KW-0547">Nucleotide-binding</keyword>
<keyword evidence="2" id="KW-0813">Transport</keyword>
<evidence type="ECO:0000256" key="9">
    <source>
        <dbReference type="SAM" id="MobiDB-lite"/>
    </source>
</evidence>
<dbReference type="Pfam" id="PF00664">
    <property type="entry name" value="ABC_membrane"/>
    <property type="match status" value="2"/>
</dbReference>
<feature type="transmembrane region" description="Helical" evidence="10">
    <location>
        <begin position="1072"/>
        <end position="1095"/>
    </location>
</feature>
<dbReference type="FunFam" id="1.20.1560.10:FF:000013">
    <property type="entry name" value="ABC transporter C family member 2"/>
    <property type="match status" value="1"/>
</dbReference>
<dbReference type="GO" id="GO:0005524">
    <property type="term" value="F:ATP binding"/>
    <property type="evidence" value="ECO:0007669"/>
    <property type="project" value="UniProtKB-KW"/>
</dbReference>